<feature type="compositionally biased region" description="Low complexity" evidence="3">
    <location>
        <begin position="318"/>
        <end position="336"/>
    </location>
</feature>
<dbReference type="GO" id="GO:0005737">
    <property type="term" value="C:cytoplasm"/>
    <property type="evidence" value="ECO:0007669"/>
    <property type="project" value="TreeGrafter"/>
</dbReference>
<dbReference type="GO" id="GO:0005634">
    <property type="term" value="C:nucleus"/>
    <property type="evidence" value="ECO:0007669"/>
    <property type="project" value="TreeGrafter"/>
</dbReference>
<accession>A0A0M0K991</accession>
<dbReference type="PANTHER" id="PTHR12837">
    <property type="entry name" value="POLY ADP-RIBOSE GLYCOHYDROLASE"/>
    <property type="match status" value="1"/>
</dbReference>
<feature type="active site" evidence="1">
    <location>
        <position position="168"/>
    </location>
</feature>
<reference evidence="6" key="1">
    <citation type="journal article" date="2015" name="PLoS Genet.">
        <title>Genome Sequence and Transcriptome Analyses of Chrysochromulina tobin: Metabolic Tools for Enhanced Algal Fitness in the Prominent Order Prymnesiales (Haptophyceae).</title>
        <authorList>
            <person name="Hovde B.T."/>
            <person name="Deodato C.R."/>
            <person name="Hunsperger H.M."/>
            <person name="Ryken S.A."/>
            <person name="Yost W."/>
            <person name="Jha R.K."/>
            <person name="Patterson J."/>
            <person name="Monnat R.J. Jr."/>
            <person name="Barlow S.B."/>
            <person name="Starkenburg S.R."/>
            <person name="Cattolico R.A."/>
        </authorList>
    </citation>
    <scope>NUCLEOTIDE SEQUENCE</scope>
    <source>
        <strain evidence="6">CCMP291</strain>
    </source>
</reference>
<comment type="caution">
    <text evidence="5">The sequence shown here is derived from an EMBL/GenBank/DDBJ whole genome shotgun (WGS) entry which is preliminary data.</text>
</comment>
<dbReference type="Proteomes" id="UP000037460">
    <property type="component" value="Unassembled WGS sequence"/>
</dbReference>
<dbReference type="AlphaFoldDB" id="A0A0M0K991"/>
<feature type="active site" evidence="1">
    <location>
        <position position="167"/>
    </location>
</feature>
<keyword evidence="5" id="KW-0378">Hydrolase</keyword>
<protein>
    <submittedName>
        <fullName evidence="5">Poly(ADP-ribose) glycohydrolase</fullName>
    </submittedName>
</protein>
<evidence type="ECO:0000313" key="5">
    <source>
        <dbReference type="EMBL" id="KOO35374.1"/>
    </source>
</evidence>
<dbReference type="GO" id="GO:1990966">
    <property type="term" value="P:ATP generation from poly-ADP-D-ribose"/>
    <property type="evidence" value="ECO:0007669"/>
    <property type="project" value="TreeGrafter"/>
</dbReference>
<feature type="binding site" evidence="2">
    <location>
        <position position="207"/>
    </location>
    <ligand>
        <name>substrate</name>
    </ligand>
</feature>
<evidence type="ECO:0000256" key="1">
    <source>
        <dbReference type="PIRSR" id="PIRSR607724-1"/>
    </source>
</evidence>
<gene>
    <name evidence="5" type="ORF">Ctob_014532</name>
</gene>
<dbReference type="EMBL" id="JWZX01000895">
    <property type="protein sequence ID" value="KOO35374.1"/>
    <property type="molecule type" value="Genomic_DNA"/>
</dbReference>
<dbReference type="GO" id="GO:0009225">
    <property type="term" value="P:nucleotide-sugar metabolic process"/>
    <property type="evidence" value="ECO:0007669"/>
    <property type="project" value="TreeGrafter"/>
</dbReference>
<feature type="region of interest" description="Disordered" evidence="3">
    <location>
        <begin position="304"/>
        <end position="336"/>
    </location>
</feature>
<dbReference type="InterPro" id="IPR046372">
    <property type="entry name" value="PARG_cat_C"/>
</dbReference>
<dbReference type="Pfam" id="PF05028">
    <property type="entry name" value="PARG_cat_C"/>
    <property type="match status" value="1"/>
</dbReference>
<feature type="binding site" evidence="2">
    <location>
        <position position="166"/>
    </location>
    <ligand>
        <name>substrate</name>
    </ligand>
</feature>
<feature type="active site" evidence="1">
    <location>
        <position position="149"/>
    </location>
</feature>
<dbReference type="GO" id="GO:0004649">
    <property type="term" value="F:poly(ADP-ribose) glycohydrolase activity"/>
    <property type="evidence" value="ECO:0007669"/>
    <property type="project" value="InterPro"/>
</dbReference>
<sequence>MEVASLLALAFFDALPEQPNHGWHMPDRLTVRSWLHAEAVDEADGHKAHCLLQYFLRIRHLEELNGGEAAESAEAGAPPSTSDAAQCAAQCAAQTDASEPIEIRRLVLQPERAAALTAAGWMACEQPLLPMEVVATGGLEEARGALQADFANEYIGGGVLCGGNVQEEIRFSICPEALVSLLLCPRMGDHEAILLSGIRQYASYEGYGSRFECTGAYADPAASSATVLAIDARPYLGEDRRAQYTPKEMLRELTKLWAGLSTEGWPAAAPPPATGTHSPTATNATVVAALTVAPTVAATAPEATALETTGAARKRTRTTTSRSVAAPSVRSAPSAGAAGAARQPFATGNWGCGVFGGDLRLKALLQWIAASRAGRTILYFPYGDPRATGLGAAVARLLAAKMTVGQLARVLLKADCKSLQGGRALDAVLEALGA</sequence>
<feature type="binding site" evidence="2">
    <location>
        <position position="152"/>
    </location>
    <ligand>
        <name>substrate</name>
    </ligand>
</feature>
<name>A0A0M0K991_9EUKA</name>
<evidence type="ECO:0000313" key="6">
    <source>
        <dbReference type="Proteomes" id="UP000037460"/>
    </source>
</evidence>
<organism evidence="5 6">
    <name type="scientific">Chrysochromulina tobinii</name>
    <dbReference type="NCBI Taxonomy" id="1460289"/>
    <lineage>
        <taxon>Eukaryota</taxon>
        <taxon>Haptista</taxon>
        <taxon>Haptophyta</taxon>
        <taxon>Prymnesiophyceae</taxon>
        <taxon>Prymnesiales</taxon>
        <taxon>Chrysochromulinaceae</taxon>
        <taxon>Chrysochromulina</taxon>
    </lineage>
</organism>
<dbReference type="InterPro" id="IPR007724">
    <property type="entry name" value="Poly_GlycHdrlase"/>
</dbReference>
<evidence type="ECO:0000259" key="4">
    <source>
        <dbReference type="Pfam" id="PF05028"/>
    </source>
</evidence>
<evidence type="ECO:0000256" key="3">
    <source>
        <dbReference type="SAM" id="MobiDB-lite"/>
    </source>
</evidence>
<dbReference type="OrthoDB" id="1937899at2759"/>
<dbReference type="GO" id="GO:0005975">
    <property type="term" value="P:carbohydrate metabolic process"/>
    <property type="evidence" value="ECO:0007669"/>
    <property type="project" value="InterPro"/>
</dbReference>
<proteinExistence type="predicted"/>
<feature type="domain" description="PARG catalytic Macro" evidence="4">
    <location>
        <begin position="120"/>
        <end position="385"/>
    </location>
</feature>
<evidence type="ECO:0000256" key="2">
    <source>
        <dbReference type="PIRSR" id="PIRSR607724-2"/>
    </source>
</evidence>
<dbReference type="PANTHER" id="PTHR12837:SF0">
    <property type="entry name" value="POLY(ADP-RIBOSE) GLYCOHYDROLASE"/>
    <property type="match status" value="1"/>
</dbReference>
<dbReference type="GO" id="GO:0006282">
    <property type="term" value="P:regulation of DNA repair"/>
    <property type="evidence" value="ECO:0007669"/>
    <property type="project" value="InterPro"/>
</dbReference>
<keyword evidence="6" id="KW-1185">Reference proteome</keyword>